<proteinExistence type="inferred from homology"/>
<evidence type="ECO:0000313" key="4">
    <source>
        <dbReference type="Proteomes" id="UP000196158"/>
    </source>
</evidence>
<sequence>MAPNQIPYQVKLKTCLRMCIQYLRYAQDKQQALAKQYRRDVAQLLMSNKEQKAHYRVESLINDDIHVELLEILELYCELLLARVSILTSIQDEVDLLTNHIEDGINEAVRALVYASLHASEVKELGQLRDLLTYKFGQDFLKVILEEKVGVPDKVLKKCSPNLPQDDLVMLYLKEIARTYDAPYSQLSDEEEEEEEERDVETSDEEEEEGEDKSEGDDVHSDDKNGNNSKTSPKKKKITSKKDDDKKAIVAVDNDVALDEDDEHTPITVRKPRQNSETMKKDLVIPKEIKKDIKIVHQKKKLDNKNEDTELEDLKKRFAALRR</sequence>
<gene>
    <name evidence="3" type="ORF">KASA_0O04719G</name>
</gene>
<protein>
    <submittedName>
        <fullName evidence="3">Similar to Saccharomyces cerevisiae YNL265C IST1 Protein with a positive role in the multivesicular body sorting pathway</fullName>
    </submittedName>
</protein>
<reference evidence="3 4" key="1">
    <citation type="submission" date="2017-04" db="EMBL/GenBank/DDBJ databases">
        <authorList>
            <person name="Afonso C.L."/>
            <person name="Miller P.J."/>
            <person name="Scott M.A."/>
            <person name="Spackman E."/>
            <person name="Goraichik I."/>
            <person name="Dimitrov K.M."/>
            <person name="Suarez D.L."/>
            <person name="Swayne D.E."/>
        </authorList>
    </citation>
    <scope>NUCLEOTIDE SEQUENCE [LARGE SCALE GENOMIC DNA]</scope>
</reference>
<dbReference type="GO" id="GO:0015031">
    <property type="term" value="P:protein transport"/>
    <property type="evidence" value="ECO:0007669"/>
    <property type="project" value="InterPro"/>
</dbReference>
<feature type="region of interest" description="Disordered" evidence="2">
    <location>
        <begin position="183"/>
        <end position="280"/>
    </location>
</feature>
<dbReference type="PANTHER" id="PTHR12161:SF5">
    <property type="entry name" value="IST1 HOMOLOG"/>
    <property type="match status" value="1"/>
</dbReference>
<name>A0A1X7R2R4_9SACH</name>
<dbReference type="Proteomes" id="UP000196158">
    <property type="component" value="Unassembled WGS sequence"/>
</dbReference>
<dbReference type="FunFam" id="1.20.1260.60:FF:000002">
    <property type="entry name" value="Vacuolar protein sorting-associated protein IST1"/>
    <property type="match status" value="1"/>
</dbReference>
<feature type="compositionally biased region" description="Acidic residues" evidence="2">
    <location>
        <begin position="188"/>
        <end position="215"/>
    </location>
</feature>
<organism evidence="3 4">
    <name type="scientific">Maudiozyma saulgeensis</name>
    <dbReference type="NCBI Taxonomy" id="1789683"/>
    <lineage>
        <taxon>Eukaryota</taxon>
        <taxon>Fungi</taxon>
        <taxon>Dikarya</taxon>
        <taxon>Ascomycota</taxon>
        <taxon>Saccharomycotina</taxon>
        <taxon>Saccharomycetes</taxon>
        <taxon>Saccharomycetales</taxon>
        <taxon>Saccharomycetaceae</taxon>
        <taxon>Maudiozyma</taxon>
    </lineage>
</organism>
<feature type="compositionally biased region" description="Basic and acidic residues" evidence="2">
    <location>
        <begin position="216"/>
        <end position="225"/>
    </location>
</feature>
<evidence type="ECO:0000256" key="2">
    <source>
        <dbReference type="SAM" id="MobiDB-lite"/>
    </source>
</evidence>
<dbReference type="InterPro" id="IPR042277">
    <property type="entry name" value="IST1-like"/>
</dbReference>
<dbReference type="AlphaFoldDB" id="A0A1X7R2R4"/>
<dbReference type="STRING" id="1789683.A0A1X7R2R4"/>
<dbReference type="OrthoDB" id="29853at2759"/>
<accession>A0A1X7R2R4</accession>
<dbReference type="Pfam" id="PF03398">
    <property type="entry name" value="Ist1"/>
    <property type="match status" value="1"/>
</dbReference>
<dbReference type="Gene3D" id="1.20.1260.60">
    <property type="entry name" value="Vacuolar protein sorting-associated protein Ist1"/>
    <property type="match status" value="1"/>
</dbReference>
<evidence type="ECO:0000256" key="1">
    <source>
        <dbReference type="ARBA" id="ARBA00005536"/>
    </source>
</evidence>
<comment type="similarity">
    <text evidence="1">Belongs to the IST1 family.</text>
</comment>
<dbReference type="EMBL" id="FXLY01000004">
    <property type="protein sequence ID" value="SMN19871.1"/>
    <property type="molecule type" value="Genomic_DNA"/>
</dbReference>
<dbReference type="InterPro" id="IPR005061">
    <property type="entry name" value="Ist1"/>
</dbReference>
<evidence type="ECO:0000313" key="3">
    <source>
        <dbReference type="EMBL" id="SMN19871.1"/>
    </source>
</evidence>
<keyword evidence="4" id="KW-1185">Reference proteome</keyword>
<dbReference type="PANTHER" id="PTHR12161">
    <property type="entry name" value="IST1 FAMILY MEMBER"/>
    <property type="match status" value="1"/>
</dbReference>